<dbReference type="Gene3D" id="3.40.109.10">
    <property type="entry name" value="NADH Oxidase"/>
    <property type="match status" value="1"/>
</dbReference>
<dbReference type="EMBL" id="CAEZWM010000168">
    <property type="protein sequence ID" value="CAB4665638.1"/>
    <property type="molecule type" value="Genomic_DNA"/>
</dbReference>
<feature type="domain" description="Nitroreductase" evidence="1">
    <location>
        <begin position="9"/>
        <end position="180"/>
    </location>
</feature>
<dbReference type="InterPro" id="IPR000415">
    <property type="entry name" value="Nitroreductase-like"/>
</dbReference>
<protein>
    <submittedName>
        <fullName evidence="2">Unannotated protein</fullName>
    </submittedName>
</protein>
<dbReference type="InterPro" id="IPR029479">
    <property type="entry name" value="Nitroreductase"/>
</dbReference>
<proteinExistence type="predicted"/>
<dbReference type="PANTHER" id="PTHR23026:SF123">
    <property type="entry name" value="NAD(P)H NITROREDUCTASE RV3131-RELATED"/>
    <property type="match status" value="1"/>
</dbReference>
<evidence type="ECO:0000259" key="1">
    <source>
        <dbReference type="Pfam" id="PF00881"/>
    </source>
</evidence>
<accession>A0A6J6LXJ6</accession>
<organism evidence="2">
    <name type="scientific">freshwater metagenome</name>
    <dbReference type="NCBI Taxonomy" id="449393"/>
    <lineage>
        <taxon>unclassified sequences</taxon>
        <taxon>metagenomes</taxon>
        <taxon>ecological metagenomes</taxon>
    </lineage>
</organism>
<sequence>MSSLPAFLEARRSIRSYLPESVPRDLIDTWIEAACIAPAPHHSRPWRFVAIDSDTSKEDLANGMGERWRRDLTADGVDAALIDSLIEKSHRTIIGAPALVLGCLTNEGLDDYPDHQRRLAEWGLALLSLGAAVENLMLAAADSGWSSCWVAAPMFCPEEARDALSLPSDWLPHALVTLGRADPSYVGRPRPEVPLDSLRRFA</sequence>
<name>A0A6J6LXJ6_9ZZZZ</name>
<dbReference type="SUPFAM" id="SSF55469">
    <property type="entry name" value="FMN-dependent nitroreductase-like"/>
    <property type="match status" value="1"/>
</dbReference>
<reference evidence="2" key="1">
    <citation type="submission" date="2020-05" db="EMBL/GenBank/DDBJ databases">
        <authorList>
            <person name="Chiriac C."/>
            <person name="Salcher M."/>
            <person name="Ghai R."/>
            <person name="Kavagutti S V."/>
        </authorList>
    </citation>
    <scope>NUCLEOTIDE SEQUENCE</scope>
</reference>
<dbReference type="AlphaFoldDB" id="A0A6J6LXJ6"/>
<evidence type="ECO:0000313" key="2">
    <source>
        <dbReference type="EMBL" id="CAB4665638.1"/>
    </source>
</evidence>
<dbReference type="GO" id="GO:0016491">
    <property type="term" value="F:oxidoreductase activity"/>
    <property type="evidence" value="ECO:0007669"/>
    <property type="project" value="InterPro"/>
</dbReference>
<dbReference type="PANTHER" id="PTHR23026">
    <property type="entry name" value="NADPH NITROREDUCTASE"/>
    <property type="match status" value="1"/>
</dbReference>
<gene>
    <name evidence="2" type="ORF">UFOPK2242_01208</name>
</gene>
<dbReference type="InterPro" id="IPR050627">
    <property type="entry name" value="Nitroreductase/BluB"/>
</dbReference>
<dbReference type="Pfam" id="PF00881">
    <property type="entry name" value="Nitroreductase"/>
    <property type="match status" value="1"/>
</dbReference>